<dbReference type="GO" id="GO:0016020">
    <property type="term" value="C:membrane"/>
    <property type="evidence" value="ECO:0007669"/>
    <property type="project" value="UniProtKB-SubCell"/>
</dbReference>
<sequence length="365" mass="39560">MAAKDHHEDVELQAITESDDEAAAVPQQERVVSKAKQIKWWLKVLTYPAVILTSQTAYLLLARLYYVKGGTSKWLSTTVQLAGFPLLIPYYIYTNRRHSNNQPDQNSAASNLTHGAFYVIVGILAGGNTYLYSTGMDYLPVSTSALITSSELAFNAFFSYFLNSQKLTPLIANSLFLLTVSSVLLVFAGDPTTDPRGITKAKYTLGFVCTLASAAGAGLVFAVSGYAFRRVLKAQSLSIVMNMLLFQGMVASGIGVVGLLASGEWKGLGKEMAEYELGTTSYVMTLVWIGVTWQVMAVGTMALVFEVSPVFSNAVGTVGLPLVPILAVVVFDDRMTGVKAIAMVLAVWGFLSYLCQQYLDGRQVQ</sequence>
<feature type="transmembrane region" description="Helical" evidence="7">
    <location>
        <begin position="337"/>
        <end position="355"/>
    </location>
</feature>
<evidence type="ECO:0000256" key="7">
    <source>
        <dbReference type="RuleBase" id="RU368015"/>
    </source>
</evidence>
<dbReference type="GO" id="GO:0015211">
    <property type="term" value="F:purine nucleoside transmembrane transporter activity"/>
    <property type="evidence" value="ECO:0007669"/>
    <property type="project" value="UniProtKB-UniRule"/>
</dbReference>
<accession>A0AAV2FXP4</accession>
<dbReference type="SUPFAM" id="SSF103481">
    <property type="entry name" value="Multidrug resistance efflux transporter EmrE"/>
    <property type="match status" value="1"/>
</dbReference>
<evidence type="ECO:0000313" key="9">
    <source>
        <dbReference type="Proteomes" id="UP001497516"/>
    </source>
</evidence>
<evidence type="ECO:0000256" key="4">
    <source>
        <dbReference type="ARBA" id="ARBA00022692"/>
    </source>
</evidence>
<dbReference type="PANTHER" id="PTHR31376:SF17">
    <property type="entry name" value="PURINE PERMEASE 21-RELATED"/>
    <property type="match status" value="1"/>
</dbReference>
<comment type="subcellular location">
    <subcellularLocation>
        <location evidence="1 7">Membrane</location>
        <topology evidence="1 7">Multi-pass membrane protein</topology>
    </subcellularLocation>
</comment>
<keyword evidence="6 7" id="KW-0472">Membrane</keyword>
<dbReference type="GO" id="GO:0005345">
    <property type="term" value="F:purine nucleobase transmembrane transporter activity"/>
    <property type="evidence" value="ECO:0007669"/>
    <property type="project" value="UniProtKB-UniRule"/>
</dbReference>
<feature type="transmembrane region" description="Helical" evidence="7">
    <location>
        <begin position="240"/>
        <end position="261"/>
    </location>
</feature>
<evidence type="ECO:0000256" key="3">
    <source>
        <dbReference type="ARBA" id="ARBA00022448"/>
    </source>
</evidence>
<evidence type="ECO:0000256" key="6">
    <source>
        <dbReference type="ARBA" id="ARBA00023136"/>
    </source>
</evidence>
<feature type="transmembrane region" description="Helical" evidence="7">
    <location>
        <begin position="203"/>
        <end position="228"/>
    </location>
</feature>
<evidence type="ECO:0000256" key="1">
    <source>
        <dbReference type="ARBA" id="ARBA00004141"/>
    </source>
</evidence>
<gene>
    <name evidence="8" type="ORF">LTRI10_LOCUS43132</name>
</gene>
<feature type="transmembrane region" description="Helical" evidence="7">
    <location>
        <begin position="310"/>
        <end position="331"/>
    </location>
</feature>
<dbReference type="AlphaFoldDB" id="A0AAV2FXP4"/>
<dbReference type="InterPro" id="IPR030182">
    <property type="entry name" value="PUP_plant"/>
</dbReference>
<evidence type="ECO:0000256" key="5">
    <source>
        <dbReference type="ARBA" id="ARBA00022989"/>
    </source>
</evidence>
<dbReference type="Pfam" id="PF16913">
    <property type="entry name" value="PUNUT"/>
    <property type="match status" value="1"/>
</dbReference>
<keyword evidence="3 7" id="KW-0813">Transport</keyword>
<evidence type="ECO:0000313" key="8">
    <source>
        <dbReference type="EMBL" id="CAL1403184.1"/>
    </source>
</evidence>
<dbReference type="InterPro" id="IPR037185">
    <property type="entry name" value="EmrE-like"/>
</dbReference>
<feature type="transmembrane region" description="Helical" evidence="7">
    <location>
        <begin position="170"/>
        <end position="188"/>
    </location>
</feature>
<comment type="similarity">
    <text evidence="2 7">Belongs to the purine permeases (TC 2.A.7.14) family.</text>
</comment>
<feature type="transmembrane region" description="Helical" evidence="7">
    <location>
        <begin position="138"/>
        <end position="158"/>
    </location>
</feature>
<dbReference type="Proteomes" id="UP001497516">
    <property type="component" value="Chromosome 7"/>
</dbReference>
<keyword evidence="4 7" id="KW-0812">Transmembrane</keyword>
<dbReference type="PANTHER" id="PTHR31376">
    <property type="entry name" value="OS09G0467300 PROTEIN-RELATED"/>
    <property type="match status" value="1"/>
</dbReference>
<dbReference type="EMBL" id="OZ034820">
    <property type="protein sequence ID" value="CAL1403184.1"/>
    <property type="molecule type" value="Genomic_DNA"/>
</dbReference>
<feature type="transmembrane region" description="Helical" evidence="7">
    <location>
        <begin position="40"/>
        <end position="62"/>
    </location>
</feature>
<feature type="transmembrane region" description="Helical" evidence="7">
    <location>
        <begin position="115"/>
        <end position="132"/>
    </location>
</feature>
<organism evidence="8 9">
    <name type="scientific">Linum trigynum</name>
    <dbReference type="NCBI Taxonomy" id="586398"/>
    <lineage>
        <taxon>Eukaryota</taxon>
        <taxon>Viridiplantae</taxon>
        <taxon>Streptophyta</taxon>
        <taxon>Embryophyta</taxon>
        <taxon>Tracheophyta</taxon>
        <taxon>Spermatophyta</taxon>
        <taxon>Magnoliopsida</taxon>
        <taxon>eudicotyledons</taxon>
        <taxon>Gunneridae</taxon>
        <taxon>Pentapetalae</taxon>
        <taxon>rosids</taxon>
        <taxon>fabids</taxon>
        <taxon>Malpighiales</taxon>
        <taxon>Linaceae</taxon>
        <taxon>Linum</taxon>
    </lineage>
</organism>
<keyword evidence="5 7" id="KW-1133">Transmembrane helix</keyword>
<reference evidence="8 9" key="1">
    <citation type="submission" date="2024-04" db="EMBL/GenBank/DDBJ databases">
        <authorList>
            <person name="Fracassetti M."/>
        </authorList>
    </citation>
    <scope>NUCLEOTIDE SEQUENCE [LARGE SCALE GENOMIC DNA]</scope>
</reference>
<evidence type="ECO:0000256" key="2">
    <source>
        <dbReference type="ARBA" id="ARBA00006213"/>
    </source>
</evidence>
<name>A0AAV2FXP4_9ROSI</name>
<proteinExistence type="inferred from homology"/>
<keyword evidence="9" id="KW-1185">Reference proteome</keyword>
<feature type="transmembrane region" description="Helical" evidence="7">
    <location>
        <begin position="74"/>
        <end position="94"/>
    </location>
</feature>
<feature type="transmembrane region" description="Helical" evidence="7">
    <location>
        <begin position="281"/>
        <end position="303"/>
    </location>
</feature>
<protein>
    <recommendedName>
        <fullName evidence="7">Probable purine permease</fullName>
    </recommendedName>
</protein>